<protein>
    <submittedName>
        <fullName evidence="1">Uncharacterized protein</fullName>
    </submittedName>
</protein>
<sequence>MQPYPWRLRKTLEAFMFPWTSLPPFSEWI</sequence>
<organism evidence="1">
    <name type="scientific">Rhizophora mucronata</name>
    <name type="common">Asiatic mangrove</name>
    <dbReference type="NCBI Taxonomy" id="61149"/>
    <lineage>
        <taxon>Eukaryota</taxon>
        <taxon>Viridiplantae</taxon>
        <taxon>Streptophyta</taxon>
        <taxon>Embryophyta</taxon>
        <taxon>Tracheophyta</taxon>
        <taxon>Spermatophyta</taxon>
        <taxon>Magnoliopsida</taxon>
        <taxon>eudicotyledons</taxon>
        <taxon>Gunneridae</taxon>
        <taxon>Pentapetalae</taxon>
        <taxon>rosids</taxon>
        <taxon>fabids</taxon>
        <taxon>Malpighiales</taxon>
        <taxon>Rhizophoraceae</taxon>
        <taxon>Rhizophora</taxon>
    </lineage>
</organism>
<evidence type="ECO:0000313" key="1">
    <source>
        <dbReference type="EMBL" id="MBW88486.1"/>
    </source>
</evidence>
<name>A0A2P2J4S9_RHIMU</name>
<proteinExistence type="predicted"/>
<dbReference type="EMBL" id="GGEC01008003">
    <property type="protein sequence ID" value="MBW88486.1"/>
    <property type="molecule type" value="Transcribed_RNA"/>
</dbReference>
<reference evidence="1" key="1">
    <citation type="submission" date="2018-02" db="EMBL/GenBank/DDBJ databases">
        <title>Rhizophora mucronata_Transcriptome.</title>
        <authorList>
            <person name="Meera S.P."/>
            <person name="Sreeshan A."/>
            <person name="Augustine A."/>
        </authorList>
    </citation>
    <scope>NUCLEOTIDE SEQUENCE</scope>
    <source>
        <tissue evidence="1">Leaf</tissue>
    </source>
</reference>
<accession>A0A2P2J4S9</accession>
<dbReference type="AlphaFoldDB" id="A0A2P2J4S9"/>